<sequence length="442" mass="50677">MFLRILQIFYFYKIEKLLGKPYNIISDTRRNNMENFDKKLNNYARLIIEKGINANDRPLVIRCAVERADFARLLVKYAYEKGCSEVIMEWNDDAINRMYYENASEEALKDFPDFIVEKSKYYFEKKAGVISVSCQDPENLKGVDPDRVQMRSKVSAEKMKPIQKYTMNDINSWCVVAAPSVGWAKRVFPELSEEEAVEKLWDQIFKATRSDTEDPIKAWDEHLDTMNKHAEFMNKHQFVKLHYTNSLGTDLTIELPKGHVWIAAQSTDNYGNDFVPNIPTEEVFTAPHRDKVNGVVYSTKPLNYGGNTIDKMRFEFKDGKVVDFDAEVGKETLKNMFDTDENGKYLGEVALVPYESPISKSNVTFIKTLYDENASCHLAFGQAYPTCVEGGVDMNEDELKKNGINDSLIHVDFMVGSEDMRIVGTTADGKEVEVFKEGNWAI</sequence>
<comment type="cofactor">
    <cofactor evidence="2">
        <name>Mg(2+)</name>
        <dbReference type="ChEBI" id="CHEBI:18420"/>
    </cofactor>
</comment>
<dbReference type="PANTHER" id="PTHR34448:SF3">
    <property type="entry name" value="AMINOPEPTIDASE AMPS"/>
    <property type="match status" value="1"/>
</dbReference>
<evidence type="ECO:0000256" key="9">
    <source>
        <dbReference type="ARBA" id="ARBA00023049"/>
    </source>
</evidence>
<proteinExistence type="inferred from homology"/>
<dbReference type="eggNOG" id="COG2309">
    <property type="taxonomic scope" value="Bacteria"/>
</dbReference>
<evidence type="ECO:0000256" key="7">
    <source>
        <dbReference type="ARBA" id="ARBA00022723"/>
    </source>
</evidence>
<dbReference type="SUPFAM" id="SSF144052">
    <property type="entry name" value="Thermophilic metalloprotease-like"/>
    <property type="match status" value="1"/>
</dbReference>
<reference evidence="10" key="1">
    <citation type="submission" date="2010-05" db="EMBL/GenBank/DDBJ databases">
        <authorList>
            <person name="Muzny D."/>
            <person name="Qin X."/>
            <person name="Buhay C."/>
            <person name="Dugan-Rocha S."/>
            <person name="Ding Y."/>
            <person name="Chen G."/>
            <person name="Hawes A."/>
            <person name="Holder M."/>
            <person name="Jhangiani S."/>
            <person name="Johnson A."/>
            <person name="Khan Z."/>
            <person name="Li Z."/>
            <person name="Liu W."/>
            <person name="Liu X."/>
            <person name="Perez L."/>
            <person name="Shen H."/>
            <person name="Wang Q."/>
            <person name="Watt J."/>
            <person name="Xi L."/>
            <person name="Xin Y."/>
            <person name="Zhou J."/>
            <person name="Deng J."/>
            <person name="Jiang H."/>
            <person name="Liu Y."/>
            <person name="Qu J."/>
            <person name="Song X.-Z."/>
            <person name="Zhang L."/>
            <person name="Villasana D."/>
            <person name="Johnson A."/>
            <person name="Liu J."/>
            <person name="Liyanage D."/>
            <person name="Lorensuhewa L."/>
            <person name="Robinson T."/>
            <person name="Song A."/>
            <person name="Song B.-B."/>
            <person name="Dinh H."/>
            <person name="Thornton R."/>
            <person name="Coyle M."/>
            <person name="Francisco L."/>
            <person name="Jackson L."/>
            <person name="Javaid M."/>
            <person name="Korchina V."/>
            <person name="Kovar C."/>
            <person name="Mata R."/>
            <person name="Mathew T."/>
            <person name="Ngo R."/>
            <person name="Nguyen L."/>
            <person name="Nguyen N."/>
            <person name="Okwuonu G."/>
            <person name="Ongeri F."/>
            <person name="Pham C."/>
            <person name="Simmons D."/>
            <person name="Wilczek-Boney K."/>
            <person name="Hale W."/>
            <person name="Jakkamsetti A."/>
            <person name="Pham P."/>
            <person name="Ruth R."/>
            <person name="San Lucas F."/>
            <person name="Warren J."/>
            <person name="Zhang J."/>
            <person name="Zhao Z."/>
            <person name="Zhou C."/>
            <person name="Zhu D."/>
            <person name="Lee S."/>
            <person name="Bess C."/>
            <person name="Blankenburg K."/>
            <person name="Forbes L."/>
            <person name="Fu Q."/>
            <person name="Gubbala S."/>
            <person name="Hirani K."/>
            <person name="Jayaseelan J.C."/>
            <person name="Lara F."/>
            <person name="Munidasa M."/>
            <person name="Palculict T."/>
            <person name="Patil S."/>
            <person name="Pu L.-L."/>
            <person name="Saada N."/>
            <person name="Tang L."/>
            <person name="Weissenberger G."/>
            <person name="Zhu Y."/>
            <person name="Hemphill L."/>
            <person name="Shang Y."/>
            <person name="Youmans B."/>
            <person name="Ayvaz T."/>
            <person name="Ross M."/>
            <person name="Santibanez J."/>
            <person name="Aqrawi P."/>
            <person name="Gross S."/>
            <person name="Joshi V."/>
            <person name="Fowler G."/>
            <person name="Nazareth L."/>
            <person name="Reid J."/>
            <person name="Worley K."/>
            <person name="Petrosino J."/>
            <person name="Highlander S."/>
            <person name="Gibbs R."/>
        </authorList>
    </citation>
    <scope>NUCLEOTIDE SEQUENCE [LARGE SCALE GENOMIC DNA]</scope>
    <source>
        <strain evidence="10">ATCC 53516</strain>
    </source>
</reference>
<evidence type="ECO:0000256" key="5">
    <source>
        <dbReference type="ARBA" id="ARBA00022438"/>
    </source>
</evidence>
<evidence type="ECO:0000256" key="4">
    <source>
        <dbReference type="ARBA" id="ARBA00008236"/>
    </source>
</evidence>
<keyword evidence="9 10" id="KW-0482">Metalloprotease</keyword>
<evidence type="ECO:0000256" key="8">
    <source>
        <dbReference type="ARBA" id="ARBA00022801"/>
    </source>
</evidence>
<keyword evidence="7" id="KW-0479">Metal-binding</keyword>
<comment type="cofactor">
    <cofactor evidence="3">
        <name>Zn(2+)</name>
        <dbReference type="ChEBI" id="CHEBI:29105"/>
    </cofactor>
</comment>
<keyword evidence="5" id="KW-0031">Aminopeptidase</keyword>
<dbReference type="HOGENOM" id="CLU_054346_1_0_9"/>
<evidence type="ECO:0000256" key="3">
    <source>
        <dbReference type="ARBA" id="ARBA00001947"/>
    </source>
</evidence>
<dbReference type="GO" id="GO:0046872">
    <property type="term" value="F:metal ion binding"/>
    <property type="evidence" value="ECO:0007669"/>
    <property type="project" value="UniProtKB-KW"/>
</dbReference>
<dbReference type="InterPro" id="IPR035097">
    <property type="entry name" value="M29_N-terminal"/>
</dbReference>
<dbReference type="Pfam" id="PF02073">
    <property type="entry name" value="Peptidase_M29"/>
    <property type="match status" value="1"/>
</dbReference>
<dbReference type="Gene3D" id="3.40.1830.10">
    <property type="entry name" value="Thermophilic metalloprotease (M29)"/>
    <property type="match status" value="1"/>
</dbReference>
<dbReference type="STRING" id="525282.HMPREF0391_11076"/>
<evidence type="ECO:0000313" key="10">
    <source>
        <dbReference type="EMBL" id="EFH93418.1"/>
    </source>
</evidence>
<dbReference type="InterPro" id="IPR000787">
    <property type="entry name" value="Peptidase_M29"/>
</dbReference>
<dbReference type="Proteomes" id="UP000004063">
    <property type="component" value="Chromosome"/>
</dbReference>
<dbReference type="GO" id="GO:0006508">
    <property type="term" value="P:proteolysis"/>
    <property type="evidence" value="ECO:0007669"/>
    <property type="project" value="UniProtKB-KW"/>
</dbReference>
<name>D6S9E0_FINMA</name>
<protein>
    <submittedName>
        <fullName evidence="10">Thermophilic metalloprotease (M29)</fullName>
    </submittedName>
</protein>
<evidence type="ECO:0000256" key="2">
    <source>
        <dbReference type="ARBA" id="ARBA00001946"/>
    </source>
</evidence>
<evidence type="ECO:0000256" key="6">
    <source>
        <dbReference type="ARBA" id="ARBA00022670"/>
    </source>
</evidence>
<dbReference type="EMBL" id="ACHM02000002">
    <property type="protein sequence ID" value="EFH93418.1"/>
    <property type="molecule type" value="Genomic_DNA"/>
</dbReference>
<dbReference type="PRINTS" id="PR00919">
    <property type="entry name" value="THERMOPTASE"/>
</dbReference>
<keyword evidence="6 10" id="KW-0645">Protease</keyword>
<dbReference type="PANTHER" id="PTHR34448">
    <property type="entry name" value="AMINOPEPTIDASE"/>
    <property type="match status" value="1"/>
</dbReference>
<comment type="caution">
    <text evidence="10">The sequence shown here is derived from an EMBL/GenBank/DDBJ whole genome shotgun (WGS) entry which is preliminary data.</text>
</comment>
<accession>D6S9E0</accession>
<evidence type="ECO:0000256" key="1">
    <source>
        <dbReference type="ARBA" id="ARBA00001941"/>
    </source>
</evidence>
<dbReference type="AlphaFoldDB" id="D6S9E0"/>
<organism evidence="10">
    <name type="scientific">Finegoldia magna ATCC 53516</name>
    <dbReference type="NCBI Taxonomy" id="525282"/>
    <lineage>
        <taxon>Bacteria</taxon>
        <taxon>Bacillati</taxon>
        <taxon>Bacillota</taxon>
        <taxon>Tissierellia</taxon>
        <taxon>Tissierellales</taxon>
        <taxon>Peptoniphilaceae</taxon>
        <taxon>Finegoldia</taxon>
    </lineage>
</organism>
<comment type="similarity">
    <text evidence="4">Belongs to the peptidase M29 family.</text>
</comment>
<gene>
    <name evidence="10" type="ORF">HMPREF0391_11076</name>
</gene>
<dbReference type="GO" id="GO:0008237">
    <property type="term" value="F:metallopeptidase activity"/>
    <property type="evidence" value="ECO:0007669"/>
    <property type="project" value="UniProtKB-KW"/>
</dbReference>
<comment type="cofactor">
    <cofactor evidence="1">
        <name>Co(2+)</name>
        <dbReference type="ChEBI" id="CHEBI:48828"/>
    </cofactor>
</comment>
<dbReference type="InterPro" id="IPR052170">
    <property type="entry name" value="M29_Exopeptidase"/>
</dbReference>
<keyword evidence="8" id="KW-0378">Hydrolase</keyword>
<dbReference type="GO" id="GO:0004177">
    <property type="term" value="F:aminopeptidase activity"/>
    <property type="evidence" value="ECO:0007669"/>
    <property type="project" value="UniProtKB-KW"/>
</dbReference>